<protein>
    <recommendedName>
        <fullName evidence="4">USP domain-containing protein</fullName>
    </recommendedName>
</protein>
<evidence type="ECO:0000313" key="2">
    <source>
        <dbReference type="EMBL" id="KAG8457070.1"/>
    </source>
</evidence>
<sequence>MPNHRHSSGKKQTQARAAPSKTAEEIAEIGRKRLTVLAEALHSAAASTAAGTAPSAPAGGAGAAVGRASGGGVAGAEAGEGAAIDGGPAGSASVAFGNAPPAAGALPAPARAEASRIVATYDGRTLGSMSKRHFSVVLAAHRQQVRAAATRGAPTPSPPELLPRSPAVAAVILARSTALAHRELARARPRDAMSTGRMALAMWLKRAFDALDKADRTEQTVDELAAGAANVLSRLASPESRGAPSGVQPLQVVLVLDALLTSLKELNPALRNGPHRLEQHVEDVTCTLCSALRDDPRDFADHIKMDARTVVNPIVVDSEFILRQLRAADTFCTHAEPMKLVWRVNPLIMLVVDRAANRPICVSLPDVLWLDASNKIDHAYDLTAVVCMSDGGSGSGGGGGGGGSGGAGGSTDPAPVGYVIYAYEARERRGPFWRYTADGRTQVELKLSMVDLEDVPEVQTTAVLALYERRSDLHGCRSLRAPLM</sequence>
<keyword evidence="3" id="KW-1185">Reference proteome</keyword>
<evidence type="ECO:0000313" key="3">
    <source>
        <dbReference type="Proteomes" id="UP000751190"/>
    </source>
</evidence>
<comment type="caution">
    <text evidence="2">The sequence shown here is derived from an EMBL/GenBank/DDBJ whole genome shotgun (WGS) entry which is preliminary data.</text>
</comment>
<feature type="compositionally biased region" description="Gly residues" evidence="1">
    <location>
        <begin position="59"/>
        <end position="74"/>
    </location>
</feature>
<feature type="compositionally biased region" description="Low complexity" evidence="1">
    <location>
        <begin position="49"/>
        <end position="58"/>
    </location>
</feature>
<feature type="region of interest" description="Disordered" evidence="1">
    <location>
        <begin position="49"/>
        <end position="74"/>
    </location>
</feature>
<organism evidence="2 3">
    <name type="scientific">Diacronema lutheri</name>
    <name type="common">Unicellular marine alga</name>
    <name type="synonym">Monochrysis lutheri</name>
    <dbReference type="NCBI Taxonomy" id="2081491"/>
    <lineage>
        <taxon>Eukaryota</taxon>
        <taxon>Haptista</taxon>
        <taxon>Haptophyta</taxon>
        <taxon>Pavlovophyceae</taxon>
        <taxon>Pavlovales</taxon>
        <taxon>Pavlovaceae</taxon>
        <taxon>Diacronema</taxon>
    </lineage>
</organism>
<dbReference type="EMBL" id="JAGTXO010000084">
    <property type="protein sequence ID" value="KAG8457070.1"/>
    <property type="molecule type" value="Genomic_DNA"/>
</dbReference>
<evidence type="ECO:0000256" key="1">
    <source>
        <dbReference type="SAM" id="MobiDB-lite"/>
    </source>
</evidence>
<dbReference type="AlphaFoldDB" id="A0A8J6C470"/>
<accession>A0A8J6C470</accession>
<name>A0A8J6C470_DIALT</name>
<evidence type="ECO:0008006" key="4">
    <source>
        <dbReference type="Google" id="ProtNLM"/>
    </source>
</evidence>
<proteinExistence type="predicted"/>
<feature type="region of interest" description="Disordered" evidence="1">
    <location>
        <begin position="1"/>
        <end position="26"/>
    </location>
</feature>
<dbReference type="Proteomes" id="UP000751190">
    <property type="component" value="Unassembled WGS sequence"/>
</dbReference>
<reference evidence="2" key="1">
    <citation type="submission" date="2021-05" db="EMBL/GenBank/DDBJ databases">
        <title>The genome of the haptophyte Pavlova lutheri (Diacronema luteri, Pavlovales) - a model for lipid biosynthesis in eukaryotic algae.</title>
        <authorList>
            <person name="Hulatt C.J."/>
            <person name="Posewitz M.C."/>
        </authorList>
    </citation>
    <scope>NUCLEOTIDE SEQUENCE</scope>
    <source>
        <strain evidence="2">NIVA-4/92</strain>
    </source>
</reference>
<gene>
    <name evidence="2" type="ORF">KFE25_001236</name>
</gene>